<feature type="compositionally biased region" description="Basic and acidic residues" evidence="1">
    <location>
        <begin position="336"/>
        <end position="352"/>
    </location>
</feature>
<evidence type="ECO:0000313" key="3">
    <source>
        <dbReference type="EMBL" id="KAG5650330.1"/>
    </source>
</evidence>
<dbReference type="InterPro" id="IPR002190">
    <property type="entry name" value="MHD_dom"/>
</dbReference>
<dbReference type="InterPro" id="IPR037445">
    <property type="entry name" value="MAGE"/>
</dbReference>
<dbReference type="PANTHER" id="PTHR11736">
    <property type="entry name" value="MELANOMA-ASSOCIATED ANTIGEN MAGE ANTIGEN"/>
    <property type="match status" value="1"/>
</dbReference>
<gene>
    <name evidence="3" type="ORF">H0H81_012602</name>
</gene>
<dbReference type="Gene3D" id="1.10.10.1210">
    <property type="entry name" value="MAGE homology domain, winged helix WH2 motif"/>
    <property type="match status" value="1"/>
</dbReference>
<feature type="region of interest" description="Disordered" evidence="1">
    <location>
        <begin position="1"/>
        <end position="56"/>
    </location>
</feature>
<dbReference type="Gene3D" id="1.10.10.1200">
    <property type="entry name" value="MAGE homology domain, winged helix WH1 motif"/>
    <property type="match status" value="1"/>
</dbReference>
<dbReference type="PANTHER" id="PTHR11736:SF14">
    <property type="entry name" value="NSE3 HOMOLOG, SMC5-SMC6 COMPLEX COMPONENT"/>
    <property type="match status" value="1"/>
</dbReference>
<feature type="region of interest" description="Disordered" evidence="1">
    <location>
        <begin position="325"/>
        <end position="352"/>
    </location>
</feature>
<keyword evidence="4" id="KW-1185">Reference proteome</keyword>
<accession>A0A9P7GJA2</accession>
<sequence length="367" mass="40184">MAPRTTTRSQRTLSATQSNRIKSHSKGTHRGRNVESDDEEIGEDVGRGDDDGDIGSVNSAEAEIKRKANDLVRLALFTEQRRVPLRREDITKKVLGPNTRAFNHVFDRAQTILQQTFGMELIELQTRAGLEADAANVEDQPSQARNATGVKKKEYAALTDETILEEESADILSDDGDDDDDPHIRSYGSLISWSSSDQLGAVGILYTILALILVNGRTMSDMELRAQLKNLGLPPSGHVTFSAQSTHKTLPVETYLATLIRQGYLDRTQVGDIKKGGKGKGAKRARVTQADEESGTTYEWRWGSRAQSEVGEKGVAKFIAEFMVGDAGDDDDDDDATRGRHEEAGAKLERMVKGVERAAGGQLADIK</sequence>
<name>A0A9P7GJA2_9AGAR</name>
<dbReference type="AlphaFoldDB" id="A0A9P7GJA2"/>
<evidence type="ECO:0000313" key="4">
    <source>
        <dbReference type="Proteomes" id="UP000717328"/>
    </source>
</evidence>
<dbReference type="GO" id="GO:0005634">
    <property type="term" value="C:nucleus"/>
    <property type="evidence" value="ECO:0007669"/>
    <property type="project" value="TreeGrafter"/>
</dbReference>
<dbReference type="PROSITE" id="PS50838">
    <property type="entry name" value="MAGE"/>
    <property type="match status" value="1"/>
</dbReference>
<dbReference type="OrthoDB" id="205198at2759"/>
<dbReference type="EMBL" id="JABCKI010000480">
    <property type="protein sequence ID" value="KAG5650330.1"/>
    <property type="molecule type" value="Genomic_DNA"/>
</dbReference>
<protein>
    <recommendedName>
        <fullName evidence="2">MAGE domain-containing protein</fullName>
    </recommendedName>
</protein>
<dbReference type="Pfam" id="PF01454">
    <property type="entry name" value="MAGE"/>
    <property type="match status" value="1"/>
</dbReference>
<comment type="caution">
    <text evidence="3">The sequence shown here is derived from an EMBL/GenBank/DDBJ whole genome shotgun (WGS) entry which is preliminary data.</text>
</comment>
<dbReference type="InterPro" id="IPR041898">
    <property type="entry name" value="MAGE_WH1"/>
</dbReference>
<dbReference type="SMART" id="SM01373">
    <property type="entry name" value="MAGE"/>
    <property type="match status" value="1"/>
</dbReference>
<reference evidence="3" key="1">
    <citation type="submission" date="2021-02" db="EMBL/GenBank/DDBJ databases">
        <authorList>
            <person name="Nieuwenhuis M."/>
            <person name="Van De Peppel L.J.J."/>
        </authorList>
    </citation>
    <scope>NUCLEOTIDE SEQUENCE</scope>
    <source>
        <strain evidence="3">D49</strain>
    </source>
</reference>
<organism evidence="3 4">
    <name type="scientific">Sphagnurus paluster</name>
    <dbReference type="NCBI Taxonomy" id="117069"/>
    <lineage>
        <taxon>Eukaryota</taxon>
        <taxon>Fungi</taxon>
        <taxon>Dikarya</taxon>
        <taxon>Basidiomycota</taxon>
        <taxon>Agaricomycotina</taxon>
        <taxon>Agaricomycetes</taxon>
        <taxon>Agaricomycetidae</taxon>
        <taxon>Agaricales</taxon>
        <taxon>Tricholomatineae</taxon>
        <taxon>Lyophyllaceae</taxon>
        <taxon>Sphagnurus</taxon>
    </lineage>
</organism>
<feature type="domain" description="MAGE" evidence="2">
    <location>
        <begin position="64"/>
        <end position="124"/>
    </location>
</feature>
<proteinExistence type="predicted"/>
<dbReference type="InterPro" id="IPR041899">
    <property type="entry name" value="MAGE_WH2"/>
</dbReference>
<reference evidence="3" key="2">
    <citation type="submission" date="2021-10" db="EMBL/GenBank/DDBJ databases">
        <title>Phylogenomics reveals ancestral predisposition of the termite-cultivated fungus Termitomyces towards a domesticated lifestyle.</title>
        <authorList>
            <person name="Auxier B."/>
            <person name="Grum-Grzhimaylo A."/>
            <person name="Cardenas M.E."/>
            <person name="Lodge J.D."/>
            <person name="Laessoe T."/>
            <person name="Pedersen O."/>
            <person name="Smith M.E."/>
            <person name="Kuyper T.W."/>
            <person name="Franco-Molano E.A."/>
            <person name="Baroni T.J."/>
            <person name="Aanen D.K."/>
        </authorList>
    </citation>
    <scope>NUCLEOTIDE SEQUENCE</scope>
    <source>
        <strain evidence="3">D49</strain>
    </source>
</reference>
<dbReference type="Proteomes" id="UP000717328">
    <property type="component" value="Unassembled WGS sequence"/>
</dbReference>
<feature type="compositionally biased region" description="Polar residues" evidence="1">
    <location>
        <begin position="1"/>
        <end position="20"/>
    </location>
</feature>
<dbReference type="GO" id="GO:0006281">
    <property type="term" value="P:DNA repair"/>
    <property type="evidence" value="ECO:0007669"/>
    <property type="project" value="TreeGrafter"/>
</dbReference>
<evidence type="ECO:0000256" key="1">
    <source>
        <dbReference type="SAM" id="MobiDB-lite"/>
    </source>
</evidence>
<evidence type="ECO:0000259" key="2">
    <source>
        <dbReference type="PROSITE" id="PS50838"/>
    </source>
</evidence>
<feature type="compositionally biased region" description="Basic residues" evidence="1">
    <location>
        <begin position="21"/>
        <end position="31"/>
    </location>
</feature>